<evidence type="ECO:0000313" key="3">
    <source>
        <dbReference type="Proteomes" id="UP000663992"/>
    </source>
</evidence>
<dbReference type="RefSeq" id="WP_206596399.1">
    <property type="nucleotide sequence ID" value="NZ_JAFKCS010000072.1"/>
</dbReference>
<accession>A0ABS3D3B4</accession>
<dbReference type="InterPro" id="IPR025202">
    <property type="entry name" value="PLD-like_dom"/>
</dbReference>
<protein>
    <recommendedName>
        <fullName evidence="1">Phospholipase D-like domain-containing protein</fullName>
    </recommendedName>
</protein>
<dbReference type="Gene3D" id="3.30.870.10">
    <property type="entry name" value="Endonuclease Chain A"/>
    <property type="match status" value="1"/>
</dbReference>
<evidence type="ECO:0000259" key="1">
    <source>
        <dbReference type="Pfam" id="PF13091"/>
    </source>
</evidence>
<organism evidence="2 3">
    <name type="scientific">Bowmanella yangjiangensis</name>
    <dbReference type="NCBI Taxonomy" id="2811230"/>
    <lineage>
        <taxon>Bacteria</taxon>
        <taxon>Pseudomonadati</taxon>
        <taxon>Pseudomonadota</taxon>
        <taxon>Gammaproteobacteria</taxon>
        <taxon>Alteromonadales</taxon>
        <taxon>Alteromonadaceae</taxon>
        <taxon>Bowmanella</taxon>
    </lineage>
</organism>
<gene>
    <name evidence="2" type="ORF">J0A65_21605</name>
</gene>
<proteinExistence type="predicted"/>
<evidence type="ECO:0000313" key="2">
    <source>
        <dbReference type="EMBL" id="MBN7822474.1"/>
    </source>
</evidence>
<dbReference type="EMBL" id="JAFKCS010000072">
    <property type="protein sequence ID" value="MBN7822474.1"/>
    <property type="molecule type" value="Genomic_DNA"/>
</dbReference>
<comment type="caution">
    <text evidence="2">The sequence shown here is derived from an EMBL/GenBank/DDBJ whole genome shotgun (WGS) entry which is preliminary data.</text>
</comment>
<feature type="domain" description="Phospholipase D-like" evidence="1">
    <location>
        <begin position="60"/>
        <end position="121"/>
    </location>
</feature>
<keyword evidence="3" id="KW-1185">Reference proteome</keyword>
<name>A0ABS3D3B4_9ALTE</name>
<dbReference type="Proteomes" id="UP000663992">
    <property type="component" value="Unassembled WGS sequence"/>
</dbReference>
<dbReference type="Pfam" id="PF13091">
    <property type="entry name" value="PLDc_2"/>
    <property type="match status" value="1"/>
</dbReference>
<sequence length="446" mass="49265">MRIRRKVAALWRDKAKASSSPLVILSPFITGALCRSLVKGKANVKIFTRFDVGLFASGGSSLDELEKLLKDGHQLFQVNDLHAKVVMDESFVTIGSQNLTKRGRLLNKELTAAFDDSAVSNFVRECISPWLEEAKPITSEMISLMRSSVGNASALHRAFRAACKKGEETFLTGAEALMKGKEELEPTDVQSERIRQLQVIRGQISARMIPLTRSQSTLACRVVKPRIETHSPYLSASGGSFTKWHIGDRSVELDQGNRYLCVLETGDIGWVRVASGRITKISRGVTTDDGLLSIDRALSLELSGEMKDLRKLPPGANLACFVWRSNVKICTIPVSFSLTGCSVLDPLVHNSRQLRLGSGNKSQGEIIDWVLSDKSRMRALIMKEILGPFKFHQRLLGENADSFFGKPGSYCFASVAEIKGSPIFLVRFSSGNKRKRRRYTPAGTEA</sequence>
<dbReference type="SUPFAM" id="SSF56024">
    <property type="entry name" value="Phospholipase D/nuclease"/>
    <property type="match status" value="1"/>
</dbReference>
<reference evidence="2 3" key="1">
    <citation type="submission" date="2021-03" db="EMBL/GenBank/DDBJ databases">
        <title>novel species isolated from a fishpond in China.</title>
        <authorList>
            <person name="Lu H."/>
            <person name="Cai Z."/>
        </authorList>
    </citation>
    <scope>NUCLEOTIDE SEQUENCE [LARGE SCALE GENOMIC DNA]</scope>
    <source>
        <strain evidence="2 3">Y57</strain>
    </source>
</reference>